<organism evidence="12 13">
    <name type="scientific">Sinosporangium album</name>
    <dbReference type="NCBI Taxonomy" id="504805"/>
    <lineage>
        <taxon>Bacteria</taxon>
        <taxon>Bacillati</taxon>
        <taxon>Actinomycetota</taxon>
        <taxon>Actinomycetes</taxon>
        <taxon>Streptosporangiales</taxon>
        <taxon>Streptosporangiaceae</taxon>
        <taxon>Sinosporangium</taxon>
    </lineage>
</organism>
<dbReference type="InterPro" id="IPR036890">
    <property type="entry name" value="HATPase_C_sf"/>
</dbReference>
<evidence type="ECO:0000256" key="7">
    <source>
        <dbReference type="ARBA" id="ARBA00022840"/>
    </source>
</evidence>
<dbReference type="GO" id="GO:0016020">
    <property type="term" value="C:membrane"/>
    <property type="evidence" value="ECO:0007669"/>
    <property type="project" value="InterPro"/>
</dbReference>
<evidence type="ECO:0000256" key="6">
    <source>
        <dbReference type="ARBA" id="ARBA00022777"/>
    </source>
</evidence>
<dbReference type="RefSeq" id="WP_245691441.1">
    <property type="nucleotide sequence ID" value="NZ_FNCN01000039.1"/>
</dbReference>
<keyword evidence="6 12" id="KW-0418">Kinase</keyword>
<keyword evidence="10" id="KW-0812">Transmembrane</keyword>
<name>A0A1G8IUT4_9ACTN</name>
<dbReference type="PANTHER" id="PTHR24421">
    <property type="entry name" value="NITRATE/NITRITE SENSOR PROTEIN NARX-RELATED"/>
    <property type="match status" value="1"/>
</dbReference>
<evidence type="ECO:0000256" key="1">
    <source>
        <dbReference type="ARBA" id="ARBA00000085"/>
    </source>
</evidence>
<accession>A0A1G8IUT4</accession>
<dbReference type="EC" id="2.7.13.3" evidence="2"/>
<dbReference type="InterPro" id="IPR050482">
    <property type="entry name" value="Sensor_HK_TwoCompSys"/>
</dbReference>
<keyword evidence="7" id="KW-0067">ATP-binding</keyword>
<feature type="transmembrane region" description="Helical" evidence="10">
    <location>
        <begin position="70"/>
        <end position="97"/>
    </location>
</feature>
<evidence type="ECO:0000259" key="11">
    <source>
        <dbReference type="Pfam" id="PF07730"/>
    </source>
</evidence>
<evidence type="ECO:0000256" key="8">
    <source>
        <dbReference type="ARBA" id="ARBA00023012"/>
    </source>
</evidence>
<gene>
    <name evidence="12" type="ORF">SAMN05421505_1398</name>
</gene>
<feature type="transmembrane region" description="Helical" evidence="10">
    <location>
        <begin position="132"/>
        <end position="153"/>
    </location>
</feature>
<dbReference type="Proteomes" id="UP000198923">
    <property type="component" value="Unassembled WGS sequence"/>
</dbReference>
<dbReference type="GO" id="GO:0005524">
    <property type="term" value="F:ATP binding"/>
    <property type="evidence" value="ECO:0007669"/>
    <property type="project" value="UniProtKB-KW"/>
</dbReference>
<comment type="catalytic activity">
    <reaction evidence="1">
        <text>ATP + protein L-histidine = ADP + protein N-phospho-L-histidine.</text>
        <dbReference type="EC" id="2.7.13.3"/>
    </reaction>
</comment>
<dbReference type="GO" id="GO:0000155">
    <property type="term" value="F:phosphorelay sensor kinase activity"/>
    <property type="evidence" value="ECO:0007669"/>
    <property type="project" value="InterPro"/>
</dbReference>
<feature type="region of interest" description="Disordered" evidence="9">
    <location>
        <begin position="332"/>
        <end position="364"/>
    </location>
</feature>
<dbReference type="EMBL" id="FNCN01000039">
    <property type="protein sequence ID" value="SDI22230.1"/>
    <property type="molecule type" value="Genomic_DNA"/>
</dbReference>
<dbReference type="STRING" id="504805.SAMN05421505_1398"/>
<feature type="domain" description="Signal transduction histidine kinase subgroup 3 dimerisation and phosphoacceptor" evidence="11">
    <location>
        <begin position="185"/>
        <end position="249"/>
    </location>
</feature>
<dbReference type="AlphaFoldDB" id="A0A1G8IUT4"/>
<dbReference type="GO" id="GO:0046983">
    <property type="term" value="F:protein dimerization activity"/>
    <property type="evidence" value="ECO:0007669"/>
    <property type="project" value="InterPro"/>
</dbReference>
<reference evidence="12 13" key="1">
    <citation type="submission" date="2016-10" db="EMBL/GenBank/DDBJ databases">
        <authorList>
            <person name="de Groot N.N."/>
        </authorList>
    </citation>
    <scope>NUCLEOTIDE SEQUENCE [LARGE SCALE GENOMIC DNA]</scope>
    <source>
        <strain evidence="12 13">CPCC 201354</strain>
    </source>
</reference>
<feature type="transmembrane region" description="Helical" evidence="10">
    <location>
        <begin position="14"/>
        <end position="33"/>
    </location>
</feature>
<keyword evidence="3" id="KW-0597">Phosphoprotein</keyword>
<dbReference type="Pfam" id="PF07730">
    <property type="entry name" value="HisKA_3"/>
    <property type="match status" value="1"/>
</dbReference>
<protein>
    <recommendedName>
        <fullName evidence="2">histidine kinase</fullName>
        <ecNumber evidence="2">2.7.13.3</ecNumber>
    </recommendedName>
</protein>
<keyword evidence="5" id="KW-0547">Nucleotide-binding</keyword>
<evidence type="ECO:0000256" key="9">
    <source>
        <dbReference type="SAM" id="MobiDB-lite"/>
    </source>
</evidence>
<keyword evidence="10" id="KW-1133">Transmembrane helix</keyword>
<feature type="transmembrane region" description="Helical" evidence="10">
    <location>
        <begin position="45"/>
        <end position="64"/>
    </location>
</feature>
<evidence type="ECO:0000256" key="2">
    <source>
        <dbReference type="ARBA" id="ARBA00012438"/>
    </source>
</evidence>
<keyword evidence="13" id="KW-1185">Reference proteome</keyword>
<dbReference type="SUPFAM" id="SSF55874">
    <property type="entry name" value="ATPase domain of HSP90 chaperone/DNA topoisomerase II/histidine kinase"/>
    <property type="match status" value="1"/>
</dbReference>
<feature type="compositionally biased region" description="Low complexity" evidence="9">
    <location>
        <begin position="345"/>
        <end position="364"/>
    </location>
</feature>
<evidence type="ECO:0000256" key="4">
    <source>
        <dbReference type="ARBA" id="ARBA00022679"/>
    </source>
</evidence>
<keyword evidence="8" id="KW-0902">Two-component regulatory system</keyword>
<evidence type="ECO:0000313" key="13">
    <source>
        <dbReference type="Proteomes" id="UP000198923"/>
    </source>
</evidence>
<evidence type="ECO:0000256" key="5">
    <source>
        <dbReference type="ARBA" id="ARBA00022741"/>
    </source>
</evidence>
<sequence length="422" mass="44316">MTSTPPRRRGLRDWAVDTGLFAFAVLVGLLAAAERADAPMPPHQEVILAVDQLTGVLGCAAVWVRRRRPVTLAIVLIAVSTYSEFVSGAALVAVFTVAVHRPPLVSVRVFGLTQLSGVVFVAFRLYPGDSALTTWLIGVSAYSAAVGWGLFIHHRRQLILSLRDRAARAETEARLRAEQAQHAVRDTLAREIHDVLGHRLSLLSVHAGALGYNRDASPEEVARAAEVIRENAHRALQDLREVIGILRAPVGELPQPTLADVRELAAEAAEAGTRVSVDEDLADAIPEVAGRTVYRIVQESLTNVRKHAPGAAAHVLVRGAPGEGLTVEVRSTLPATAPESRTATARKPGPGADAADPGAAGPVGAVAARGAEPVDRASGPSEGGGVGLVGLGERVALLGGRLAYGPTSAGGWQVSAWLPWHS</sequence>
<dbReference type="InterPro" id="IPR011712">
    <property type="entry name" value="Sig_transdc_His_kin_sub3_dim/P"/>
</dbReference>
<dbReference type="PANTHER" id="PTHR24421:SF10">
    <property type="entry name" value="NITRATE_NITRITE SENSOR PROTEIN NARQ"/>
    <property type="match status" value="1"/>
</dbReference>
<evidence type="ECO:0000313" key="12">
    <source>
        <dbReference type="EMBL" id="SDI22230.1"/>
    </source>
</evidence>
<proteinExistence type="predicted"/>
<dbReference type="Gene3D" id="1.20.5.1930">
    <property type="match status" value="1"/>
</dbReference>
<evidence type="ECO:0000256" key="10">
    <source>
        <dbReference type="SAM" id="Phobius"/>
    </source>
</evidence>
<dbReference type="Gene3D" id="3.30.565.10">
    <property type="entry name" value="Histidine kinase-like ATPase, C-terminal domain"/>
    <property type="match status" value="1"/>
</dbReference>
<feature type="transmembrane region" description="Helical" evidence="10">
    <location>
        <begin position="109"/>
        <end position="126"/>
    </location>
</feature>
<keyword evidence="4" id="KW-0808">Transferase</keyword>
<evidence type="ECO:0000256" key="3">
    <source>
        <dbReference type="ARBA" id="ARBA00022553"/>
    </source>
</evidence>
<keyword evidence="10" id="KW-0472">Membrane</keyword>